<keyword evidence="4" id="KW-0720">Serine protease</keyword>
<keyword evidence="2" id="KW-0645">Protease</keyword>
<dbReference type="PANTHER" id="PTHR20842:SF0">
    <property type="entry name" value="ALPHA-ASPARTYL DIPEPTIDASE"/>
    <property type="match status" value="1"/>
</dbReference>
<dbReference type="Gene3D" id="3.40.50.880">
    <property type="match status" value="1"/>
</dbReference>
<evidence type="ECO:0000313" key="6">
    <source>
        <dbReference type="Proteomes" id="UP000050280"/>
    </source>
</evidence>
<name>A0A0P7AXW6_9FLAO</name>
<evidence type="ECO:0000313" key="5">
    <source>
        <dbReference type="EMBL" id="KPM30239.1"/>
    </source>
</evidence>
<comment type="caution">
    <text evidence="5">The sequence shown here is derived from an EMBL/GenBank/DDBJ whole genome shotgun (WGS) entry which is preliminary data.</text>
</comment>
<dbReference type="PATRIC" id="fig|1300341.3.peg.899"/>
<keyword evidence="6" id="KW-1185">Reference proteome</keyword>
<sequence>MKKQVLAYGSGRHRLPFLRYVAKMTGKKNPNICFVPTASGDDKEYIISFYEVCKQLPVLPHVLTVWINSYDQKQTFQEIISKMDAVVVGGGNTLNMLAIWKAQGIDVLLKEAYQRGCVMAGGSAGSLCWFNGGTTDSRPAELSIVNGLGLLDQSHCPHYNSETTRRPLYHHNILTGALTDGYACDDQAAIHFVDGKVQQSISLNSENNAYHVYADGDVVKEEKIPSVILR</sequence>
<gene>
    <name evidence="5" type="ORF">I595_3649</name>
</gene>
<dbReference type="AlphaFoldDB" id="A0A0P7AXW6"/>
<dbReference type="PANTHER" id="PTHR20842">
    <property type="entry name" value="PROTEASE S51 ALPHA-ASPARTYL DIPEPTIDASE"/>
    <property type="match status" value="1"/>
</dbReference>
<dbReference type="EMBL" id="LDJX01000012">
    <property type="protein sequence ID" value="KPM30239.1"/>
    <property type="molecule type" value="Genomic_DNA"/>
</dbReference>
<evidence type="ECO:0000256" key="1">
    <source>
        <dbReference type="ARBA" id="ARBA00006534"/>
    </source>
</evidence>
<dbReference type="OrthoDB" id="9778515at2"/>
<comment type="similarity">
    <text evidence="1">Belongs to the peptidase S51 family.</text>
</comment>
<proteinExistence type="inferred from homology"/>
<evidence type="ECO:0000256" key="3">
    <source>
        <dbReference type="ARBA" id="ARBA00022801"/>
    </source>
</evidence>
<dbReference type="GO" id="GO:0006508">
    <property type="term" value="P:proteolysis"/>
    <property type="evidence" value="ECO:0007669"/>
    <property type="project" value="UniProtKB-KW"/>
</dbReference>
<dbReference type="GO" id="GO:0008236">
    <property type="term" value="F:serine-type peptidase activity"/>
    <property type="evidence" value="ECO:0007669"/>
    <property type="project" value="UniProtKB-KW"/>
</dbReference>
<keyword evidence="3" id="KW-0378">Hydrolase</keyword>
<organism evidence="5 6">
    <name type="scientific">Croceitalea dokdonensis DOKDO 023</name>
    <dbReference type="NCBI Taxonomy" id="1300341"/>
    <lineage>
        <taxon>Bacteria</taxon>
        <taxon>Pseudomonadati</taxon>
        <taxon>Bacteroidota</taxon>
        <taxon>Flavobacteriia</taxon>
        <taxon>Flavobacteriales</taxon>
        <taxon>Flavobacteriaceae</taxon>
        <taxon>Croceitalea</taxon>
    </lineage>
</organism>
<reference evidence="5 6" key="1">
    <citation type="submission" date="2015-09" db="EMBL/GenBank/DDBJ databases">
        <title>Genome sequence of the marine flavobacterium Croceitalea dokdonensis DOKDO 023 that contains proton- and sodium-pumping rhodopsins.</title>
        <authorList>
            <person name="Kwon S.-K."/>
            <person name="Lee H.K."/>
            <person name="Kwak M.-J."/>
            <person name="Kim J.F."/>
        </authorList>
    </citation>
    <scope>NUCLEOTIDE SEQUENCE [LARGE SCALE GENOMIC DNA]</scope>
    <source>
        <strain evidence="5 6">DOKDO 023</strain>
    </source>
</reference>
<protein>
    <submittedName>
        <fullName evidence="5">Peptidase S51 dipeptidase E</fullName>
    </submittedName>
</protein>
<dbReference type="InterPro" id="IPR005320">
    <property type="entry name" value="Peptidase_S51"/>
</dbReference>
<dbReference type="Pfam" id="PF03575">
    <property type="entry name" value="Peptidase_S51"/>
    <property type="match status" value="1"/>
</dbReference>
<dbReference type="Proteomes" id="UP000050280">
    <property type="component" value="Unassembled WGS sequence"/>
</dbReference>
<dbReference type="InterPro" id="IPR029062">
    <property type="entry name" value="Class_I_gatase-like"/>
</dbReference>
<evidence type="ECO:0000256" key="2">
    <source>
        <dbReference type="ARBA" id="ARBA00022670"/>
    </source>
</evidence>
<dbReference type="CDD" id="cd03146">
    <property type="entry name" value="GAT1_Peptidase_E"/>
    <property type="match status" value="1"/>
</dbReference>
<evidence type="ECO:0000256" key="4">
    <source>
        <dbReference type="ARBA" id="ARBA00022825"/>
    </source>
</evidence>
<dbReference type="SUPFAM" id="SSF52317">
    <property type="entry name" value="Class I glutamine amidotransferase-like"/>
    <property type="match status" value="1"/>
</dbReference>
<accession>A0A0P7AXW6</accession>
<dbReference type="RefSeq" id="WP_054560587.1">
    <property type="nucleotide sequence ID" value="NZ_LDJX01000012.1"/>
</dbReference>